<reference evidence="1" key="1">
    <citation type="submission" date="2022-05" db="EMBL/GenBank/DDBJ databases">
        <title>Chromosome-level genome of Chaenocephalus aceratus.</title>
        <authorList>
            <person name="Park H."/>
        </authorList>
    </citation>
    <scope>NUCLEOTIDE SEQUENCE</scope>
    <source>
        <strain evidence="1">KU_202001</strain>
    </source>
</reference>
<proteinExistence type="predicted"/>
<comment type="caution">
    <text evidence="1">The sequence shown here is derived from an EMBL/GenBank/DDBJ whole genome shotgun (WGS) entry which is preliminary data.</text>
</comment>
<keyword evidence="2" id="KW-1185">Reference proteome</keyword>
<gene>
    <name evidence="1" type="ORF">KUCAC02_011932</name>
</gene>
<organism evidence="1 2">
    <name type="scientific">Chaenocephalus aceratus</name>
    <name type="common">Blackfin icefish</name>
    <name type="synonym">Chaenichthys aceratus</name>
    <dbReference type="NCBI Taxonomy" id="36190"/>
    <lineage>
        <taxon>Eukaryota</taxon>
        <taxon>Metazoa</taxon>
        <taxon>Chordata</taxon>
        <taxon>Craniata</taxon>
        <taxon>Vertebrata</taxon>
        <taxon>Euteleostomi</taxon>
        <taxon>Actinopterygii</taxon>
        <taxon>Neopterygii</taxon>
        <taxon>Teleostei</taxon>
        <taxon>Neoteleostei</taxon>
        <taxon>Acanthomorphata</taxon>
        <taxon>Eupercaria</taxon>
        <taxon>Perciformes</taxon>
        <taxon>Notothenioidei</taxon>
        <taxon>Channichthyidae</taxon>
        <taxon>Chaenocephalus</taxon>
    </lineage>
</organism>
<protein>
    <submittedName>
        <fullName evidence="1">Uncharacterized protein</fullName>
    </submittedName>
</protein>
<name>A0ACB9X9N6_CHAAC</name>
<dbReference type="EMBL" id="CM043791">
    <property type="protein sequence ID" value="KAI4823339.1"/>
    <property type="molecule type" value="Genomic_DNA"/>
</dbReference>
<accession>A0ACB9X9N6</accession>
<evidence type="ECO:0000313" key="1">
    <source>
        <dbReference type="EMBL" id="KAI4823339.1"/>
    </source>
</evidence>
<dbReference type="Proteomes" id="UP001057452">
    <property type="component" value="Chromosome 7"/>
</dbReference>
<sequence>MSISRKNWSALSSLARQWTVEDEEEVERERRRRRVKSSNVTEPGDDLSPTTKDTPTSDSTFVSNSEMSQGLSSAEQIQLDFVEMLRTRDERRRMRHLETLRRQKEVGEEEGEACGGEARVELLGDMEEEQSSALPPVKATSKPQPPEKPASYSPTNSTSTNRQPENGQSSRKDLDPKPSSDRDRKFVSSVSISLDKGSSASGCTSPMSPRSPTTPFSPREHWPSPCQSPSPGGAQSPVQNGHTQETTVNGSPSNGNFEQTSKPAFVRQSSRTISFRMMKKKEEESAPLRRSASVRMASEKFESNTDQDQHEDEDKTSSFQRNSKQRISSRSIQEKMERLAQAAQKGEVTRSPDVTQRTLFLLDEVSRKRSLFEKEQQGAGPPSPGVSRQEFRSFKSGMSDRISSWLTKTNNTGSSHNPTVRPLLINLRLASYPPEGPPDMSVFRAGGQYVLSAAKFPPHFNTVSKIFKKLHKCSSQRAVAIFQLHWEMNASYSIFAFFLLLTPYQS</sequence>
<evidence type="ECO:0000313" key="2">
    <source>
        <dbReference type="Proteomes" id="UP001057452"/>
    </source>
</evidence>